<name>A0A146KAG2_9EUKA</name>
<organism evidence="6">
    <name type="scientific">Trepomonas sp. PC1</name>
    <dbReference type="NCBI Taxonomy" id="1076344"/>
    <lineage>
        <taxon>Eukaryota</taxon>
        <taxon>Metamonada</taxon>
        <taxon>Diplomonadida</taxon>
        <taxon>Hexamitidae</taxon>
        <taxon>Hexamitinae</taxon>
        <taxon>Trepomonas</taxon>
    </lineage>
</organism>
<dbReference type="PROSITE" id="PS00107">
    <property type="entry name" value="PROTEIN_KINASE_ATP"/>
    <property type="match status" value="1"/>
</dbReference>
<sequence length="316" mass="36323">QKQPQIQPELFQDMTVQIPESELGGALQFQTEKSVGSGSFGVVFRAVSENDEQLAIKKVFQDRRYRNRELQVIIQLHPHPFIVRTRNYYYSVANSQTNGNFLNLVMDYFPENVQSTKIWNVNGWNADVALWDETWLTKWSQMQFGKKHTTMTDFEKQVIAASQKIAGEKSLAIKLDTLHLNKAKVIEVQGAKKAAVLYVPVSELASFKKEPQITEAFEKLLSGFQVHIVGDRRIDHRSPKAYRPYCKTSVAVHEALFEDLVFPAYMNGKRTAYTNGDVMNKFFVTKTRQTELQNRIHVCSKVYETLTGVKNEIDFM</sequence>
<dbReference type="PANTHER" id="PTHR11278:SF0">
    <property type="entry name" value="SMALL RIBOSOMAL SUBUNIT PROTEIN ES7"/>
    <property type="match status" value="1"/>
</dbReference>
<dbReference type="Pfam" id="PF00069">
    <property type="entry name" value="Pkinase"/>
    <property type="match status" value="1"/>
</dbReference>
<evidence type="ECO:0000256" key="4">
    <source>
        <dbReference type="PROSITE-ProRule" id="PRU10141"/>
    </source>
</evidence>
<dbReference type="GO" id="GO:0003735">
    <property type="term" value="F:structural constituent of ribosome"/>
    <property type="evidence" value="ECO:0007669"/>
    <property type="project" value="InterPro"/>
</dbReference>
<reference evidence="6" key="1">
    <citation type="submission" date="2015-07" db="EMBL/GenBank/DDBJ databases">
        <title>Adaptation to a free-living lifestyle via gene acquisitions in the diplomonad Trepomonas sp. PC1.</title>
        <authorList>
            <person name="Xu F."/>
            <person name="Jerlstrom-Hultqvist J."/>
            <person name="Kolisko M."/>
            <person name="Simpson A.G.B."/>
            <person name="Roger A.J."/>
            <person name="Svard S.G."/>
            <person name="Andersson J.O."/>
        </authorList>
    </citation>
    <scope>NUCLEOTIDE SEQUENCE</scope>
    <source>
        <strain evidence="6">PC1</strain>
    </source>
</reference>
<evidence type="ECO:0000256" key="2">
    <source>
        <dbReference type="ARBA" id="ARBA00022980"/>
    </source>
</evidence>
<keyword evidence="4" id="KW-0067">ATP-binding</keyword>
<dbReference type="Pfam" id="PF01251">
    <property type="entry name" value="Ribosomal_S7e"/>
    <property type="match status" value="1"/>
</dbReference>
<comment type="similarity">
    <text evidence="1">Belongs to the eukaryotic ribosomal protein eS7 family.</text>
</comment>
<keyword evidence="4" id="KW-0547">Nucleotide-binding</keyword>
<gene>
    <name evidence="6" type="ORF">TPC1_15700</name>
</gene>
<evidence type="ECO:0000259" key="5">
    <source>
        <dbReference type="PROSITE" id="PS50011"/>
    </source>
</evidence>
<keyword evidence="3" id="KW-0687">Ribonucleoprotein</keyword>
<evidence type="ECO:0000313" key="6">
    <source>
        <dbReference type="EMBL" id="JAP92379.1"/>
    </source>
</evidence>
<accession>A0A146KAG2</accession>
<keyword evidence="6" id="KW-0418">Kinase</keyword>
<dbReference type="Gene3D" id="3.30.200.20">
    <property type="entry name" value="Phosphorylase Kinase, domain 1"/>
    <property type="match status" value="1"/>
</dbReference>
<feature type="domain" description="Protein kinase" evidence="5">
    <location>
        <begin position="29"/>
        <end position="316"/>
    </location>
</feature>
<dbReference type="InterPro" id="IPR011009">
    <property type="entry name" value="Kinase-like_dom_sf"/>
</dbReference>
<keyword evidence="6" id="KW-0808">Transferase</keyword>
<dbReference type="InterPro" id="IPR000719">
    <property type="entry name" value="Prot_kinase_dom"/>
</dbReference>
<dbReference type="GO" id="GO:0022627">
    <property type="term" value="C:cytosolic small ribosomal subunit"/>
    <property type="evidence" value="ECO:0007669"/>
    <property type="project" value="TreeGrafter"/>
</dbReference>
<dbReference type="GO" id="GO:0042274">
    <property type="term" value="P:ribosomal small subunit biogenesis"/>
    <property type="evidence" value="ECO:0007669"/>
    <property type="project" value="TreeGrafter"/>
</dbReference>
<dbReference type="GO" id="GO:0006364">
    <property type="term" value="P:rRNA processing"/>
    <property type="evidence" value="ECO:0007669"/>
    <property type="project" value="TreeGrafter"/>
</dbReference>
<dbReference type="GO" id="GO:0005524">
    <property type="term" value="F:ATP binding"/>
    <property type="evidence" value="ECO:0007669"/>
    <property type="project" value="UniProtKB-UniRule"/>
</dbReference>
<proteinExistence type="inferred from homology"/>
<dbReference type="AlphaFoldDB" id="A0A146KAG2"/>
<dbReference type="GO" id="GO:0030686">
    <property type="term" value="C:90S preribosome"/>
    <property type="evidence" value="ECO:0007669"/>
    <property type="project" value="TreeGrafter"/>
</dbReference>
<dbReference type="SUPFAM" id="SSF56112">
    <property type="entry name" value="Protein kinase-like (PK-like)"/>
    <property type="match status" value="1"/>
</dbReference>
<dbReference type="InterPro" id="IPR000554">
    <property type="entry name" value="Ribosomal_eS7"/>
</dbReference>
<dbReference type="GO" id="GO:0004672">
    <property type="term" value="F:protein kinase activity"/>
    <property type="evidence" value="ECO:0007669"/>
    <property type="project" value="InterPro"/>
</dbReference>
<dbReference type="InterPro" id="IPR017441">
    <property type="entry name" value="Protein_kinase_ATP_BS"/>
</dbReference>
<feature type="binding site" evidence="4">
    <location>
        <position position="58"/>
    </location>
    <ligand>
        <name>ATP</name>
        <dbReference type="ChEBI" id="CHEBI:30616"/>
    </ligand>
</feature>
<dbReference type="PROSITE" id="PS50011">
    <property type="entry name" value="PROTEIN_KINASE_DOM"/>
    <property type="match status" value="1"/>
</dbReference>
<evidence type="ECO:0000256" key="1">
    <source>
        <dbReference type="ARBA" id="ARBA00007820"/>
    </source>
</evidence>
<keyword evidence="2" id="KW-0689">Ribosomal protein</keyword>
<evidence type="ECO:0000256" key="3">
    <source>
        <dbReference type="ARBA" id="ARBA00023274"/>
    </source>
</evidence>
<dbReference type="PANTHER" id="PTHR11278">
    <property type="entry name" value="40S RIBOSOMAL PROTEIN S7"/>
    <property type="match status" value="1"/>
</dbReference>
<dbReference type="GO" id="GO:0032040">
    <property type="term" value="C:small-subunit processome"/>
    <property type="evidence" value="ECO:0007669"/>
    <property type="project" value="TreeGrafter"/>
</dbReference>
<dbReference type="EMBL" id="GDID01004227">
    <property type="protein sequence ID" value="JAP92379.1"/>
    <property type="molecule type" value="Transcribed_RNA"/>
</dbReference>
<dbReference type="GO" id="GO:0006412">
    <property type="term" value="P:translation"/>
    <property type="evidence" value="ECO:0007669"/>
    <property type="project" value="InterPro"/>
</dbReference>
<protein>
    <submittedName>
        <fullName evidence="6">Kinase, CMGC GSK</fullName>
    </submittedName>
</protein>
<feature type="non-terminal residue" evidence="6">
    <location>
        <position position="1"/>
    </location>
</feature>